<gene>
    <name evidence="2" type="ORF">EI77_03565</name>
</gene>
<dbReference type="AlphaFoldDB" id="A0A4R7RM53"/>
<keyword evidence="1" id="KW-0732">Signal</keyword>
<organism evidence="2 3">
    <name type="scientific">Prosthecobacter fusiformis</name>
    <dbReference type="NCBI Taxonomy" id="48464"/>
    <lineage>
        <taxon>Bacteria</taxon>
        <taxon>Pseudomonadati</taxon>
        <taxon>Verrucomicrobiota</taxon>
        <taxon>Verrucomicrobiia</taxon>
        <taxon>Verrucomicrobiales</taxon>
        <taxon>Verrucomicrobiaceae</taxon>
        <taxon>Prosthecobacter</taxon>
    </lineage>
</organism>
<reference evidence="2 3" key="1">
    <citation type="submission" date="2019-03" db="EMBL/GenBank/DDBJ databases">
        <title>Genomic Encyclopedia of Archaeal and Bacterial Type Strains, Phase II (KMG-II): from individual species to whole genera.</title>
        <authorList>
            <person name="Goeker M."/>
        </authorList>
    </citation>
    <scope>NUCLEOTIDE SEQUENCE [LARGE SCALE GENOMIC DNA]</scope>
    <source>
        <strain evidence="2 3">ATCC 25309</strain>
    </source>
</reference>
<dbReference type="EMBL" id="SOCA01000008">
    <property type="protein sequence ID" value="TDU66470.1"/>
    <property type="molecule type" value="Genomic_DNA"/>
</dbReference>
<dbReference type="RefSeq" id="WP_133796579.1">
    <property type="nucleotide sequence ID" value="NZ_SOCA01000008.1"/>
</dbReference>
<comment type="caution">
    <text evidence="2">The sequence shown here is derived from an EMBL/GenBank/DDBJ whole genome shotgun (WGS) entry which is preliminary data.</text>
</comment>
<feature type="signal peptide" evidence="1">
    <location>
        <begin position="1"/>
        <end position="18"/>
    </location>
</feature>
<proteinExistence type="predicted"/>
<evidence type="ECO:0000313" key="3">
    <source>
        <dbReference type="Proteomes" id="UP000295662"/>
    </source>
</evidence>
<dbReference type="Proteomes" id="UP000295662">
    <property type="component" value="Unassembled WGS sequence"/>
</dbReference>
<name>A0A4R7RM53_9BACT</name>
<evidence type="ECO:0000313" key="2">
    <source>
        <dbReference type="EMBL" id="TDU66470.1"/>
    </source>
</evidence>
<evidence type="ECO:0000256" key="1">
    <source>
        <dbReference type="SAM" id="SignalP"/>
    </source>
</evidence>
<keyword evidence="3" id="KW-1185">Reference proteome</keyword>
<protein>
    <submittedName>
        <fullName evidence="2">Uncharacterized protein</fullName>
    </submittedName>
</protein>
<accession>A0A4R7RM53</accession>
<sequence>MNPFLVSLLFFVPAFTWAAEALSFQKMAAGETIYVTFSSQGCIHNHHYDFEFSKEDAVSVKVIHHPHLWNKELMREQALQPIDLGTLELKDKDLVKLDGLLAYYRHNTRGGCTTRDWIQIVQKNGGKIIATENYIDESCGTYDLTDALPLHMLINRLEKKRKKS</sequence>
<feature type="chain" id="PRO_5020181201" evidence="1">
    <location>
        <begin position="19"/>
        <end position="164"/>
    </location>
</feature>